<evidence type="ECO:0000313" key="6">
    <source>
        <dbReference type="EMBL" id="RHB34934.1"/>
    </source>
</evidence>
<sequence length="674" mass="76631">MDTKRTVFVRSLLMMCLLLILPYARAQHPLTKELDILLQGKQAKVGVAVVFEGRETFTYNNPHHYPLMSVFKFHQALAVMDYLDTRQLPLETEIYVRKADLLPDTYSPLRDARPEGEFNISVGELLRYSISESDNNACDILLRYIGGTGVVDKYVRTLGIEDFKIEANEEKLNEAFEYQYLNWTTPFAAVQVMEKFRTETLFRHSGYKEYLEKLMIGTVTGNDKLKAGLPREVVFGHKTGSSGRNKSGLKAGDNDMGFVRLPDGRQYSIAVFVTDSREDDKTNATLISEISRKVYEYYNAPKERKIPYTSEQNFADTIPFEFSQNRILISASVNGTERKFLFDTGASSLLLNKELLSGEDTYRGDSARDANGVRIAVNMADVRELRLGKLHFNHYPATLWDMNENSLFNCEGVDGLIGSEILQNLSVKIDTRNQRLILTDRKNHFKAEKGKRRRMKVIANCPLLDIKLFRRLQETGVLFDTGAPELYDLCDEVFILLKNRMPKKIERCVTDCAYGASSIGITGAGRDTLRYRLRFDWMKIGPVTFRNVMTETHTGVTSRVGAGLLNYGQMILDFPRKQYLFMPYDGISSVILPDTGGSGISFIPEEGRIKIGLVWENSKAYRIGVRRGFVVKEVNGYNVEDDFCALLKLRSSRAKSLKAVDLQGKEQLFLFSEE</sequence>
<comment type="similarity">
    <text evidence="2">Belongs to the class-A beta-lactamase family.</text>
</comment>
<dbReference type="Gene3D" id="2.40.70.10">
    <property type="entry name" value="Acid Proteases"/>
    <property type="match status" value="1"/>
</dbReference>
<dbReference type="InterPro" id="IPR034122">
    <property type="entry name" value="Retropepsin-like_bacterial"/>
</dbReference>
<dbReference type="Proteomes" id="UP000284379">
    <property type="component" value="Unassembled WGS sequence"/>
</dbReference>
<dbReference type="PRINTS" id="PR00118">
    <property type="entry name" value="BLACTAMASEA"/>
</dbReference>
<evidence type="ECO:0000256" key="4">
    <source>
        <dbReference type="SAM" id="SignalP"/>
    </source>
</evidence>
<dbReference type="SUPFAM" id="SSF50630">
    <property type="entry name" value="Acid proteases"/>
    <property type="match status" value="1"/>
</dbReference>
<dbReference type="RefSeq" id="WP_025867745.1">
    <property type="nucleotide sequence ID" value="NZ_CABJFV010000007.1"/>
</dbReference>
<dbReference type="NCBIfam" id="NF012099">
    <property type="entry name" value="SubclassA2"/>
    <property type="match status" value="1"/>
</dbReference>
<evidence type="ECO:0000256" key="3">
    <source>
        <dbReference type="ARBA" id="ARBA00012865"/>
    </source>
</evidence>
<evidence type="ECO:0000256" key="2">
    <source>
        <dbReference type="ARBA" id="ARBA00009009"/>
    </source>
</evidence>
<feature type="chain" id="PRO_5019191586" description="beta-lactamase" evidence="4">
    <location>
        <begin position="27"/>
        <end position="674"/>
    </location>
</feature>
<dbReference type="InterPro" id="IPR021109">
    <property type="entry name" value="Peptidase_aspartic_dom_sf"/>
</dbReference>
<dbReference type="NCBIfam" id="NF033103">
    <property type="entry name" value="bla_class_A"/>
    <property type="match status" value="1"/>
</dbReference>
<organism evidence="6 7">
    <name type="scientific">Bacteroides nordii</name>
    <dbReference type="NCBI Taxonomy" id="291645"/>
    <lineage>
        <taxon>Bacteria</taxon>
        <taxon>Pseudomonadati</taxon>
        <taxon>Bacteroidota</taxon>
        <taxon>Bacteroidia</taxon>
        <taxon>Bacteroidales</taxon>
        <taxon>Bacteroidaceae</taxon>
        <taxon>Bacteroides</taxon>
    </lineage>
</organism>
<dbReference type="EMBL" id="QSGO01000007">
    <property type="protein sequence ID" value="RHB34934.1"/>
    <property type="molecule type" value="Genomic_DNA"/>
</dbReference>
<dbReference type="GO" id="GO:0046677">
    <property type="term" value="P:response to antibiotic"/>
    <property type="evidence" value="ECO:0007669"/>
    <property type="project" value="InterPro"/>
</dbReference>
<dbReference type="InterPro" id="IPR000871">
    <property type="entry name" value="Beta-lactam_class-A"/>
</dbReference>
<dbReference type="Gene3D" id="3.40.710.10">
    <property type="entry name" value="DD-peptidase/beta-lactamase superfamily"/>
    <property type="match status" value="1"/>
</dbReference>
<dbReference type="PANTHER" id="PTHR35333">
    <property type="entry name" value="BETA-LACTAMASE"/>
    <property type="match status" value="1"/>
</dbReference>
<accession>A0A413VN80</accession>
<dbReference type="GO" id="GO:0004190">
    <property type="term" value="F:aspartic-type endopeptidase activity"/>
    <property type="evidence" value="ECO:0007669"/>
    <property type="project" value="InterPro"/>
</dbReference>
<dbReference type="CDD" id="cd05483">
    <property type="entry name" value="retropepsin_like_bacteria"/>
    <property type="match status" value="1"/>
</dbReference>
<dbReference type="SUPFAM" id="SSF50156">
    <property type="entry name" value="PDZ domain-like"/>
    <property type="match status" value="1"/>
</dbReference>
<name>A0A413VN80_9BACE</name>
<dbReference type="PROSITE" id="PS00141">
    <property type="entry name" value="ASP_PROTEASE"/>
    <property type="match status" value="1"/>
</dbReference>
<evidence type="ECO:0000259" key="5">
    <source>
        <dbReference type="Pfam" id="PF13354"/>
    </source>
</evidence>
<dbReference type="EC" id="3.5.2.6" evidence="3"/>
<dbReference type="InterPro" id="IPR001969">
    <property type="entry name" value="Aspartic_peptidase_AS"/>
</dbReference>
<dbReference type="GO" id="GO:0030655">
    <property type="term" value="P:beta-lactam antibiotic catabolic process"/>
    <property type="evidence" value="ECO:0007669"/>
    <property type="project" value="InterPro"/>
</dbReference>
<dbReference type="InterPro" id="IPR045155">
    <property type="entry name" value="Beta-lactam_cat"/>
</dbReference>
<dbReference type="Pfam" id="PF13354">
    <property type="entry name" value="Beta-lactamase2"/>
    <property type="match status" value="1"/>
</dbReference>
<dbReference type="GO" id="GO:0008800">
    <property type="term" value="F:beta-lactamase activity"/>
    <property type="evidence" value="ECO:0007669"/>
    <property type="project" value="UniProtKB-EC"/>
</dbReference>
<feature type="signal peptide" evidence="4">
    <location>
        <begin position="1"/>
        <end position="26"/>
    </location>
</feature>
<dbReference type="SUPFAM" id="SSF56601">
    <property type="entry name" value="beta-lactamase/transpeptidase-like"/>
    <property type="match status" value="1"/>
</dbReference>
<evidence type="ECO:0000256" key="1">
    <source>
        <dbReference type="ARBA" id="ARBA00001526"/>
    </source>
</evidence>
<proteinExistence type="inferred from homology"/>
<dbReference type="Pfam" id="PF13650">
    <property type="entry name" value="Asp_protease_2"/>
    <property type="match status" value="1"/>
</dbReference>
<protein>
    <recommendedName>
        <fullName evidence="3">beta-lactamase</fullName>
        <ecNumber evidence="3">3.5.2.6</ecNumber>
    </recommendedName>
</protein>
<feature type="domain" description="Beta-lactamase class A catalytic" evidence="5">
    <location>
        <begin position="52"/>
        <end position="273"/>
    </location>
</feature>
<keyword evidence="4" id="KW-0732">Signal</keyword>
<reference evidence="6 7" key="1">
    <citation type="submission" date="2018-08" db="EMBL/GenBank/DDBJ databases">
        <title>A genome reference for cultivated species of the human gut microbiota.</title>
        <authorList>
            <person name="Zou Y."/>
            <person name="Xue W."/>
            <person name="Luo G."/>
        </authorList>
    </citation>
    <scope>NUCLEOTIDE SEQUENCE [LARGE SCALE GENOMIC DNA]</scope>
    <source>
        <strain evidence="6 7">AM40-30BH</strain>
    </source>
</reference>
<evidence type="ECO:0000313" key="7">
    <source>
        <dbReference type="Proteomes" id="UP000284379"/>
    </source>
</evidence>
<dbReference type="PANTHER" id="PTHR35333:SF3">
    <property type="entry name" value="BETA-LACTAMASE-TYPE TRANSPEPTIDASE FOLD CONTAINING PROTEIN"/>
    <property type="match status" value="1"/>
</dbReference>
<dbReference type="GO" id="GO:0006508">
    <property type="term" value="P:proteolysis"/>
    <property type="evidence" value="ECO:0007669"/>
    <property type="project" value="InterPro"/>
</dbReference>
<dbReference type="InterPro" id="IPR036034">
    <property type="entry name" value="PDZ_sf"/>
</dbReference>
<dbReference type="GeneID" id="69501829"/>
<dbReference type="AlphaFoldDB" id="A0A413VN80"/>
<gene>
    <name evidence="6" type="primary">bla</name>
    <name evidence="6" type="ORF">DW888_10765</name>
</gene>
<dbReference type="InterPro" id="IPR012338">
    <property type="entry name" value="Beta-lactam/transpept-like"/>
</dbReference>
<comment type="caution">
    <text evidence="6">The sequence shown here is derived from an EMBL/GenBank/DDBJ whole genome shotgun (WGS) entry which is preliminary data.</text>
</comment>
<comment type="catalytic activity">
    <reaction evidence="1">
        <text>a beta-lactam + H2O = a substituted beta-amino acid</text>
        <dbReference type="Rhea" id="RHEA:20401"/>
        <dbReference type="ChEBI" id="CHEBI:15377"/>
        <dbReference type="ChEBI" id="CHEBI:35627"/>
        <dbReference type="ChEBI" id="CHEBI:140347"/>
        <dbReference type="EC" id="3.5.2.6"/>
    </reaction>
</comment>